<keyword evidence="2" id="KW-1185">Reference proteome</keyword>
<sequence length="137" mass="14571">MADKVKGLPTKNVLIAYPGMSMMNSNGLPAVMTGKLYDDILAAAGARNVFAGADTEMTSKLNAEQFAAADVQLLAIGLFTADDDLKDLAGQLFSTYPRWPAASGNQFVPVADSVYFGPLNYLAVEKIAKAVHPDADW</sequence>
<organism evidence="1 2">
    <name type="scientific">Nakamurella aerolata</name>
    <dbReference type="NCBI Taxonomy" id="1656892"/>
    <lineage>
        <taxon>Bacteria</taxon>
        <taxon>Bacillati</taxon>
        <taxon>Actinomycetota</taxon>
        <taxon>Actinomycetes</taxon>
        <taxon>Nakamurellales</taxon>
        <taxon>Nakamurellaceae</taxon>
        <taxon>Nakamurella</taxon>
    </lineage>
</organism>
<proteinExistence type="predicted"/>
<dbReference type="RefSeq" id="WP_171200139.1">
    <property type="nucleotide sequence ID" value="NZ_JABEND010000006.1"/>
</dbReference>
<comment type="caution">
    <text evidence="1">The sequence shown here is derived from an EMBL/GenBank/DDBJ whole genome shotgun (WGS) entry which is preliminary data.</text>
</comment>
<dbReference type="SUPFAM" id="SSF53807">
    <property type="entry name" value="Helical backbone' metal receptor"/>
    <property type="match status" value="1"/>
</dbReference>
<evidence type="ECO:0000313" key="2">
    <source>
        <dbReference type="Proteomes" id="UP000562984"/>
    </source>
</evidence>
<dbReference type="AlphaFoldDB" id="A0A849A8Y7"/>
<evidence type="ECO:0000313" key="1">
    <source>
        <dbReference type="EMBL" id="NNG36457.1"/>
    </source>
</evidence>
<protein>
    <submittedName>
        <fullName evidence="1">ABC transporter substrate-binding protein</fullName>
    </submittedName>
</protein>
<reference evidence="1 2" key="1">
    <citation type="submission" date="2020-05" db="EMBL/GenBank/DDBJ databases">
        <title>Nakamurella sp. DB0629 isolated from air conditioner.</title>
        <authorList>
            <person name="Kim D.H."/>
            <person name="Kim D.-U."/>
        </authorList>
    </citation>
    <scope>NUCLEOTIDE SEQUENCE [LARGE SCALE GENOMIC DNA]</scope>
    <source>
        <strain evidence="1 2">DB0629</strain>
    </source>
</reference>
<accession>A0A849A8Y7</accession>
<name>A0A849A8Y7_9ACTN</name>
<dbReference type="EMBL" id="JABEND010000006">
    <property type="protein sequence ID" value="NNG36457.1"/>
    <property type="molecule type" value="Genomic_DNA"/>
</dbReference>
<dbReference type="Proteomes" id="UP000562984">
    <property type="component" value="Unassembled WGS sequence"/>
</dbReference>
<gene>
    <name evidence="1" type="ORF">HKD39_12195</name>
</gene>
<dbReference type="Gene3D" id="3.40.50.1980">
    <property type="entry name" value="Nitrogenase molybdenum iron protein domain"/>
    <property type="match status" value="1"/>
</dbReference>